<evidence type="ECO:0000256" key="1">
    <source>
        <dbReference type="ARBA" id="ARBA00022734"/>
    </source>
</evidence>
<feature type="domain" description="Galectin" evidence="3">
    <location>
        <begin position="4"/>
        <end position="136"/>
    </location>
</feature>
<dbReference type="PANTHER" id="PTHR11346:SF97">
    <property type="entry name" value="GALECTIN-1"/>
    <property type="match status" value="1"/>
</dbReference>
<dbReference type="InterPro" id="IPR044156">
    <property type="entry name" value="Galectin-like"/>
</dbReference>
<dbReference type="SMART" id="SM00908">
    <property type="entry name" value="Gal-bind_lectin"/>
    <property type="match status" value="1"/>
</dbReference>
<gene>
    <name evidence="4" type="primary">LOC114592034</name>
</gene>
<keyword evidence="5" id="KW-1185">Reference proteome</keyword>
<dbReference type="InterPro" id="IPR001079">
    <property type="entry name" value="Galectin_CRD"/>
</dbReference>
<dbReference type="SMART" id="SM00276">
    <property type="entry name" value="GLECT"/>
    <property type="match status" value="1"/>
</dbReference>
<reference evidence="4 5" key="1">
    <citation type="journal article" date="2019" name="Proc. Natl. Acad. Sci. U.S.A.">
        <title>Regulatory changes in pterin and carotenoid genes underlie balanced color polymorphisms in the wall lizard.</title>
        <authorList>
            <person name="Andrade P."/>
            <person name="Pinho C."/>
            <person name="Perez I de Lanuza G."/>
            <person name="Afonso S."/>
            <person name="Brejcha J."/>
            <person name="Rubin C.J."/>
            <person name="Wallerman O."/>
            <person name="Pereira P."/>
            <person name="Sabatino S.J."/>
            <person name="Bellati A."/>
            <person name="Pellitteri-Rosa D."/>
            <person name="Bosakova Z."/>
            <person name="Bunikis I."/>
            <person name="Carretero M.A."/>
            <person name="Feiner N."/>
            <person name="Marsik P."/>
            <person name="Pauperio F."/>
            <person name="Salvi D."/>
            <person name="Soler L."/>
            <person name="While G.M."/>
            <person name="Uller T."/>
            <person name="Font E."/>
            <person name="Andersson L."/>
            <person name="Carneiro M."/>
        </authorList>
    </citation>
    <scope>NUCLEOTIDE SEQUENCE</scope>
</reference>
<dbReference type="PROSITE" id="PS51304">
    <property type="entry name" value="GALECTIN"/>
    <property type="match status" value="1"/>
</dbReference>
<dbReference type="Pfam" id="PF00337">
    <property type="entry name" value="Gal-bind_lectin"/>
    <property type="match status" value="1"/>
</dbReference>
<organism evidence="4 5">
    <name type="scientific">Podarcis muralis</name>
    <name type="common">Wall lizard</name>
    <name type="synonym">Lacerta muralis</name>
    <dbReference type="NCBI Taxonomy" id="64176"/>
    <lineage>
        <taxon>Eukaryota</taxon>
        <taxon>Metazoa</taxon>
        <taxon>Chordata</taxon>
        <taxon>Craniata</taxon>
        <taxon>Vertebrata</taxon>
        <taxon>Euteleostomi</taxon>
        <taxon>Lepidosauria</taxon>
        <taxon>Squamata</taxon>
        <taxon>Bifurcata</taxon>
        <taxon>Unidentata</taxon>
        <taxon>Episquamata</taxon>
        <taxon>Laterata</taxon>
        <taxon>Lacertibaenia</taxon>
        <taxon>Lacertidae</taxon>
        <taxon>Podarcis</taxon>
    </lineage>
</organism>
<evidence type="ECO:0000313" key="5">
    <source>
        <dbReference type="Proteomes" id="UP000472272"/>
    </source>
</evidence>
<evidence type="ECO:0000313" key="4">
    <source>
        <dbReference type="Ensembl" id="ENSPMRP00000003672.1"/>
    </source>
</evidence>
<reference evidence="4" key="3">
    <citation type="submission" date="2025-09" db="UniProtKB">
        <authorList>
            <consortium name="Ensembl"/>
        </authorList>
    </citation>
    <scope>IDENTIFICATION</scope>
</reference>
<dbReference type="GO" id="GO:0030395">
    <property type="term" value="F:lactose binding"/>
    <property type="evidence" value="ECO:0007669"/>
    <property type="project" value="TreeGrafter"/>
</dbReference>
<evidence type="ECO:0000256" key="2">
    <source>
        <dbReference type="RuleBase" id="RU102079"/>
    </source>
</evidence>
<dbReference type="GeneTree" id="ENSGT00940000155534"/>
<dbReference type="Proteomes" id="UP000472272">
    <property type="component" value="Chromosome 2"/>
</dbReference>
<dbReference type="GO" id="GO:0005615">
    <property type="term" value="C:extracellular space"/>
    <property type="evidence" value="ECO:0007669"/>
    <property type="project" value="TreeGrafter"/>
</dbReference>
<evidence type="ECO:0000259" key="3">
    <source>
        <dbReference type="PROSITE" id="PS51304"/>
    </source>
</evidence>
<dbReference type="AlphaFoldDB" id="A0A670HX17"/>
<reference evidence="4" key="2">
    <citation type="submission" date="2025-08" db="UniProtKB">
        <authorList>
            <consortium name="Ensembl"/>
        </authorList>
    </citation>
    <scope>IDENTIFICATION</scope>
</reference>
<dbReference type="SUPFAM" id="SSF49899">
    <property type="entry name" value="Concanavalin A-like lectins/glucanases"/>
    <property type="match status" value="1"/>
</dbReference>
<accession>A0A670HX17</accession>
<dbReference type="GO" id="GO:0043236">
    <property type="term" value="F:laminin binding"/>
    <property type="evidence" value="ECO:0007669"/>
    <property type="project" value="TreeGrafter"/>
</dbReference>
<dbReference type="Gene3D" id="2.60.120.200">
    <property type="match status" value="1"/>
</dbReference>
<keyword evidence="1 2" id="KW-0430">Lectin</keyword>
<dbReference type="CDD" id="cd00070">
    <property type="entry name" value="GLECT"/>
    <property type="match status" value="1"/>
</dbReference>
<dbReference type="InterPro" id="IPR013320">
    <property type="entry name" value="ConA-like_dom_sf"/>
</dbReference>
<sequence length="136" mass="15265">METQMVFSHLSIKPGECIKVKGKVPPEAKSFALNLCHDDSDTILHFNPRFDSHGDVKTIVCNSKSNGQWDSELRESVFPFQQGEDTKVSRNSLSTARTSRRGSGLSWIGGLLGHWELLNKLDFWSISLSTAFATWH</sequence>
<dbReference type="PANTHER" id="PTHR11346">
    <property type="entry name" value="GALECTIN"/>
    <property type="match status" value="1"/>
</dbReference>
<protein>
    <recommendedName>
        <fullName evidence="2">Galectin</fullName>
    </recommendedName>
</protein>
<dbReference type="Ensembl" id="ENSPMRT00000003935.1">
    <property type="protein sequence ID" value="ENSPMRP00000003672.1"/>
    <property type="gene ID" value="ENSPMRG00000002569.1"/>
</dbReference>
<proteinExistence type="predicted"/>
<name>A0A670HX17_PODMU</name>